<protein>
    <recommendedName>
        <fullName evidence="2">Reverse transcriptase domain-containing protein</fullName>
    </recommendedName>
</protein>
<reference evidence="3" key="1">
    <citation type="submission" date="2019-08" db="EMBL/GenBank/DDBJ databases">
        <title>The genome of the North American firefly Photinus pyralis.</title>
        <authorList>
            <consortium name="Photinus pyralis genome working group"/>
            <person name="Fallon T.R."/>
            <person name="Sander Lower S.E."/>
            <person name="Weng J.-K."/>
        </authorList>
    </citation>
    <scope>NUCLEOTIDE SEQUENCE</scope>
    <source>
        <strain evidence="3">TRF0915ILg1</strain>
        <tissue evidence="3">Whole body</tissue>
    </source>
</reference>
<dbReference type="InterPro" id="IPR043502">
    <property type="entry name" value="DNA/RNA_pol_sf"/>
</dbReference>
<keyword evidence="4" id="KW-1185">Reference proteome</keyword>
<evidence type="ECO:0000259" key="2">
    <source>
        <dbReference type="PROSITE" id="PS50878"/>
    </source>
</evidence>
<evidence type="ECO:0000313" key="3">
    <source>
        <dbReference type="EMBL" id="KAF2885161.1"/>
    </source>
</evidence>
<comment type="caution">
    <text evidence="3">The sequence shown here is derived from an EMBL/GenBank/DDBJ whole genome shotgun (WGS) entry which is preliminary data.</text>
</comment>
<dbReference type="OrthoDB" id="6777631at2759"/>
<dbReference type="InterPro" id="IPR000477">
    <property type="entry name" value="RT_dom"/>
</dbReference>
<dbReference type="InterPro" id="IPR043128">
    <property type="entry name" value="Rev_trsase/Diguanyl_cyclase"/>
</dbReference>
<feature type="domain" description="Reverse transcriptase" evidence="2">
    <location>
        <begin position="1"/>
        <end position="132"/>
    </location>
</feature>
<dbReference type="SUPFAM" id="SSF56672">
    <property type="entry name" value="DNA/RNA polymerases"/>
    <property type="match status" value="1"/>
</dbReference>
<organism evidence="3 4">
    <name type="scientific">Ignelater luminosus</name>
    <name type="common">Cucubano</name>
    <name type="synonym">Pyrophorus luminosus</name>
    <dbReference type="NCBI Taxonomy" id="2038154"/>
    <lineage>
        <taxon>Eukaryota</taxon>
        <taxon>Metazoa</taxon>
        <taxon>Ecdysozoa</taxon>
        <taxon>Arthropoda</taxon>
        <taxon>Hexapoda</taxon>
        <taxon>Insecta</taxon>
        <taxon>Pterygota</taxon>
        <taxon>Neoptera</taxon>
        <taxon>Endopterygota</taxon>
        <taxon>Coleoptera</taxon>
        <taxon>Polyphaga</taxon>
        <taxon>Elateriformia</taxon>
        <taxon>Elateroidea</taxon>
        <taxon>Elateridae</taxon>
        <taxon>Agrypninae</taxon>
        <taxon>Pyrophorini</taxon>
        <taxon>Ignelater</taxon>
    </lineage>
</organism>
<dbReference type="GO" id="GO:0071897">
    <property type="term" value="P:DNA biosynthetic process"/>
    <property type="evidence" value="ECO:0007669"/>
    <property type="project" value="UniProtKB-ARBA"/>
</dbReference>
<dbReference type="PROSITE" id="PS50878">
    <property type="entry name" value="RT_POL"/>
    <property type="match status" value="1"/>
</dbReference>
<proteinExistence type="predicted"/>
<accession>A0A8K0CHB4</accession>
<name>A0A8K0CHB4_IGNLU</name>
<gene>
    <name evidence="3" type="ORF">ILUMI_21006</name>
</gene>
<dbReference type="EMBL" id="VTPC01090026">
    <property type="protein sequence ID" value="KAF2885161.1"/>
    <property type="molecule type" value="Genomic_DNA"/>
</dbReference>
<dbReference type="PANTHER" id="PTHR47027:SF20">
    <property type="entry name" value="REVERSE TRANSCRIPTASE-LIKE PROTEIN WITH RNA-DIRECTED DNA POLYMERASE DOMAIN"/>
    <property type="match status" value="1"/>
</dbReference>
<dbReference type="AlphaFoldDB" id="A0A8K0CHB4"/>
<sequence length="132" mass="15184">MLVEDLYKNCTFKVELHALTEEIQALGGVRQEDNLSPKLFATTLEDVFKTLKWEDRGIRIDGVKLSHLRYGDDIAVLINTLEELEEMLNELNDAWQRIGLKINIPKTNLEVPRPIELDNSPLEQVDKYVHVG</sequence>
<feature type="coiled-coil region" evidence="1">
    <location>
        <begin position="74"/>
        <end position="101"/>
    </location>
</feature>
<dbReference type="PANTHER" id="PTHR47027">
    <property type="entry name" value="REVERSE TRANSCRIPTASE DOMAIN-CONTAINING PROTEIN"/>
    <property type="match status" value="1"/>
</dbReference>
<evidence type="ECO:0000256" key="1">
    <source>
        <dbReference type="SAM" id="Coils"/>
    </source>
</evidence>
<evidence type="ECO:0000313" key="4">
    <source>
        <dbReference type="Proteomes" id="UP000801492"/>
    </source>
</evidence>
<dbReference type="Proteomes" id="UP000801492">
    <property type="component" value="Unassembled WGS sequence"/>
</dbReference>
<keyword evidence="1" id="KW-0175">Coiled coil</keyword>
<dbReference type="Pfam" id="PF00078">
    <property type="entry name" value="RVT_1"/>
    <property type="match status" value="1"/>
</dbReference>
<dbReference type="Gene3D" id="3.30.70.270">
    <property type="match status" value="1"/>
</dbReference>